<dbReference type="InterPro" id="IPR019554">
    <property type="entry name" value="Soluble_ligand-bd"/>
</dbReference>
<evidence type="ECO:0000256" key="2">
    <source>
        <dbReference type="ARBA" id="ARBA00022485"/>
    </source>
</evidence>
<dbReference type="PROSITE" id="PS51379">
    <property type="entry name" value="4FE4S_FER_2"/>
    <property type="match status" value="2"/>
</dbReference>
<feature type="binding site" evidence="8">
    <location>
        <position position="412"/>
    </location>
    <ligand>
        <name>[4Fe-4S] cluster</name>
        <dbReference type="ChEBI" id="CHEBI:49883"/>
        <label>2</label>
    </ligand>
</feature>
<evidence type="ECO:0000256" key="4">
    <source>
        <dbReference type="ARBA" id="ARBA00022737"/>
    </source>
</evidence>
<evidence type="ECO:0000256" key="7">
    <source>
        <dbReference type="ARBA" id="ARBA00023014"/>
    </source>
</evidence>
<dbReference type="PANTHER" id="PTHR43034:SF2">
    <property type="entry name" value="ION-TRANSLOCATING OXIDOREDUCTASE COMPLEX SUBUNIT C"/>
    <property type="match status" value="1"/>
</dbReference>
<accession>E0NR42</accession>
<dbReference type="GO" id="GO:0051539">
    <property type="term" value="F:4 iron, 4 sulfur cluster binding"/>
    <property type="evidence" value="ECO:0007669"/>
    <property type="project" value="UniProtKB-KW"/>
</dbReference>
<dbReference type="GO" id="GO:0016491">
    <property type="term" value="F:oxidoreductase activity"/>
    <property type="evidence" value="ECO:0007669"/>
    <property type="project" value="UniProtKB-KW"/>
</dbReference>
<dbReference type="Pfam" id="PF13375">
    <property type="entry name" value="RnfC_N"/>
    <property type="match status" value="1"/>
</dbReference>
<evidence type="ECO:0000256" key="8">
    <source>
        <dbReference type="HAMAP-Rule" id="MF_00461"/>
    </source>
</evidence>
<evidence type="ECO:0000256" key="1">
    <source>
        <dbReference type="ARBA" id="ARBA00022448"/>
    </source>
</evidence>
<dbReference type="SUPFAM" id="SSF142019">
    <property type="entry name" value="Nqo1 FMN-binding domain-like"/>
    <property type="match status" value="1"/>
</dbReference>
<evidence type="ECO:0000313" key="11">
    <source>
        <dbReference type="Proteomes" id="UP000004394"/>
    </source>
</evidence>
<proteinExistence type="inferred from homology"/>
<dbReference type="STRING" id="862515.HMPREF0658_0643"/>
<dbReference type="EMBL" id="AEEI01000023">
    <property type="protein sequence ID" value="EFM02392.1"/>
    <property type="molecule type" value="Genomic_DNA"/>
</dbReference>
<evidence type="ECO:0000259" key="9">
    <source>
        <dbReference type="PROSITE" id="PS51379"/>
    </source>
</evidence>
<dbReference type="AlphaFoldDB" id="E0NR42"/>
<name>E0NR42_9BACT</name>
<gene>
    <name evidence="8 10" type="primary">rnfC</name>
    <name evidence="10" type="ORF">HMPREF0658_0643</name>
</gene>
<dbReference type="Pfam" id="PF10531">
    <property type="entry name" value="SLBB"/>
    <property type="match status" value="1"/>
</dbReference>
<keyword evidence="2 8" id="KW-0004">4Fe-4S</keyword>
<dbReference type="NCBIfam" id="NF003454">
    <property type="entry name" value="PRK05035.1"/>
    <property type="match status" value="1"/>
</dbReference>
<dbReference type="InterPro" id="IPR011538">
    <property type="entry name" value="Nuo51_FMN-bd"/>
</dbReference>
<dbReference type="GO" id="GO:0046872">
    <property type="term" value="F:metal ion binding"/>
    <property type="evidence" value="ECO:0007669"/>
    <property type="project" value="UniProtKB-KW"/>
</dbReference>
<dbReference type="Pfam" id="PF01512">
    <property type="entry name" value="Complex1_51K"/>
    <property type="match status" value="1"/>
</dbReference>
<keyword evidence="8" id="KW-1278">Translocase</keyword>
<dbReference type="HOGENOM" id="CLU_010808_6_0_10"/>
<keyword evidence="4 8" id="KW-0677">Repeat</keyword>
<dbReference type="GO" id="GO:0005886">
    <property type="term" value="C:plasma membrane"/>
    <property type="evidence" value="ECO:0007669"/>
    <property type="project" value="UniProtKB-SubCell"/>
</dbReference>
<dbReference type="eggNOG" id="COG4656">
    <property type="taxonomic scope" value="Bacteria"/>
</dbReference>
<feature type="binding site" evidence="8">
    <location>
        <position position="376"/>
    </location>
    <ligand>
        <name>[4Fe-4S] cluster</name>
        <dbReference type="ChEBI" id="CHEBI:49883"/>
        <label>1</label>
    </ligand>
</feature>
<dbReference type="Gene3D" id="3.40.50.11540">
    <property type="entry name" value="NADH-ubiquinone oxidoreductase 51kDa subunit"/>
    <property type="match status" value="1"/>
</dbReference>
<dbReference type="Pfam" id="PF13237">
    <property type="entry name" value="Fer4_10"/>
    <property type="match status" value="1"/>
</dbReference>
<keyword evidence="8" id="KW-1003">Cell membrane</keyword>
<feature type="domain" description="4Fe-4S ferredoxin-type" evidence="9">
    <location>
        <begin position="366"/>
        <end position="386"/>
    </location>
</feature>
<feature type="binding site" evidence="8">
    <location>
        <position position="418"/>
    </location>
    <ligand>
        <name>[4Fe-4S] cluster</name>
        <dbReference type="ChEBI" id="CHEBI:49883"/>
        <label>2</label>
    </ligand>
</feature>
<feature type="binding site" evidence="8">
    <location>
        <position position="415"/>
    </location>
    <ligand>
        <name>[4Fe-4S] cluster</name>
        <dbReference type="ChEBI" id="CHEBI:49883"/>
        <label>2</label>
    </ligand>
</feature>
<dbReference type="EC" id="7.-.-.-" evidence="8"/>
<evidence type="ECO:0000256" key="3">
    <source>
        <dbReference type="ARBA" id="ARBA00022723"/>
    </source>
</evidence>
<comment type="similarity">
    <text evidence="8">Belongs to the 4Fe4S bacterial-type ferredoxin family. RnfC subfamily.</text>
</comment>
<comment type="caution">
    <text evidence="10">The sequence shown here is derived from an EMBL/GenBank/DDBJ whole genome shotgun (WGS) entry which is preliminary data.</text>
</comment>
<keyword evidence="11" id="KW-1185">Reference proteome</keyword>
<dbReference type="GO" id="GO:0009055">
    <property type="term" value="F:electron transfer activity"/>
    <property type="evidence" value="ECO:0007669"/>
    <property type="project" value="InterPro"/>
</dbReference>
<dbReference type="InterPro" id="IPR017896">
    <property type="entry name" value="4Fe4S_Fe-S-bd"/>
</dbReference>
<keyword evidence="1 8" id="KW-0813">Transport</keyword>
<dbReference type="GO" id="GO:0022900">
    <property type="term" value="P:electron transport chain"/>
    <property type="evidence" value="ECO:0007669"/>
    <property type="project" value="UniProtKB-UniRule"/>
</dbReference>
<evidence type="ECO:0000256" key="6">
    <source>
        <dbReference type="ARBA" id="ARBA00023004"/>
    </source>
</evidence>
<dbReference type="InterPro" id="IPR010208">
    <property type="entry name" value="Ion_transpt_RnfC/RsxC"/>
</dbReference>
<feature type="domain" description="4Fe-4S ferredoxin-type" evidence="9">
    <location>
        <begin position="402"/>
        <end position="432"/>
    </location>
</feature>
<dbReference type="InterPro" id="IPR017900">
    <property type="entry name" value="4Fe4S_Fe_S_CS"/>
</dbReference>
<feature type="binding site" evidence="8">
    <location>
        <position position="373"/>
    </location>
    <ligand>
        <name>[4Fe-4S] cluster</name>
        <dbReference type="ChEBI" id="CHEBI:49883"/>
        <label>1</label>
    </ligand>
</feature>
<evidence type="ECO:0000313" key="10">
    <source>
        <dbReference type="EMBL" id="EFM02392.1"/>
    </source>
</evidence>
<keyword evidence="7 8" id="KW-0411">Iron-sulfur</keyword>
<keyword evidence="6 8" id="KW-0408">Iron</keyword>
<keyword evidence="10" id="KW-0560">Oxidoreductase</keyword>
<feature type="binding site" evidence="8">
    <location>
        <position position="379"/>
    </location>
    <ligand>
        <name>[4Fe-4S] cluster</name>
        <dbReference type="ChEBI" id="CHEBI:49883"/>
        <label>1</label>
    </ligand>
</feature>
<dbReference type="NCBIfam" id="TIGR01945">
    <property type="entry name" value="rnfC"/>
    <property type="match status" value="1"/>
</dbReference>
<dbReference type="PROSITE" id="PS00198">
    <property type="entry name" value="4FE4S_FER_1"/>
    <property type="match status" value="1"/>
</dbReference>
<dbReference type="Proteomes" id="UP000004394">
    <property type="component" value="Unassembled WGS sequence"/>
</dbReference>
<comment type="function">
    <text evidence="8">Part of a membrane-bound complex that couples electron transfer with translocation of ions across the membrane.</text>
</comment>
<comment type="subcellular location">
    <subcellularLocation>
        <location evidence="8">Cell membrane</location>
        <topology evidence="8">Peripheral membrane protein</topology>
    </subcellularLocation>
</comment>
<keyword evidence="3 8" id="KW-0479">Metal-binding</keyword>
<organism evidence="10 11">
    <name type="scientific">Hoylesella marshii DSM 16973 = JCM 13450</name>
    <dbReference type="NCBI Taxonomy" id="862515"/>
    <lineage>
        <taxon>Bacteria</taxon>
        <taxon>Pseudomonadati</taxon>
        <taxon>Bacteroidota</taxon>
        <taxon>Bacteroidia</taxon>
        <taxon>Bacteroidales</taxon>
        <taxon>Prevotellaceae</taxon>
        <taxon>Hoylesella</taxon>
    </lineage>
</organism>
<comment type="cofactor">
    <cofactor evidence="8">
        <name>[4Fe-4S] cluster</name>
        <dbReference type="ChEBI" id="CHEBI:49883"/>
    </cofactor>
    <text evidence="8">Binds 2 [4Fe-4S] clusters per subunit.</text>
</comment>
<feature type="binding site" evidence="8">
    <location>
        <position position="422"/>
    </location>
    <ligand>
        <name>[4Fe-4S] cluster</name>
        <dbReference type="ChEBI" id="CHEBI:49883"/>
        <label>1</label>
    </ligand>
</feature>
<sequence length="452" mass="48647">MKIKSFKIGGIHPEECKLTHESVTQVAALPKQAVFPLAQHIGAPAKAVVKKGDKVKVGTLIAEAGGFVSAPIYSSVSGTVFKVDEAIDATGYKKPVIIINVENDEWEENIDRSDKLETLSAHPELTPESIIEKIKTAGITGMGGAGFPTFIKLTPPPTAKAECIIINAVECEPYITSDYRLMMEHADEILVGLELLMKAAKVTKGYIGIEDNKPKAITLFEEKTAGRTDIEIVPLAKKYPQGGEKQLVDAVIHRQVPAPPAIPVNVGAVVQNVGTAFAVYQAVMKNKPLFERYTTVTGKKLAHPGNFLVRMGTPMKDLIEACGGMPKGDNKLLAGGPMMGKALTSADVPVCKGTNAVTILTDNDAGRQEVQPCIRCAKCVSACPMGLEPYLLATVSSLHLWEKVENEDVTSCIECGSCQYTCPSHRPLLDNIRFGKSTVMGIIRSRNTPNQK</sequence>
<protein>
    <recommendedName>
        <fullName evidence="8">Ion-translocating oxidoreductase complex subunit C</fullName>
        <ecNumber evidence="8">7.-.-.-</ecNumber>
    </recommendedName>
    <alternativeName>
        <fullName evidence="8">Rnf electron transport complex subunit C</fullName>
    </alternativeName>
</protein>
<dbReference type="Gene3D" id="3.10.20.600">
    <property type="match status" value="1"/>
</dbReference>
<feature type="binding site" evidence="8">
    <location>
        <position position="383"/>
    </location>
    <ligand>
        <name>[4Fe-4S] cluster</name>
        <dbReference type="ChEBI" id="CHEBI:49883"/>
        <label>2</label>
    </ligand>
</feature>
<dbReference type="RefSeq" id="WP_006948438.1">
    <property type="nucleotide sequence ID" value="NZ_BAJI01000031.1"/>
</dbReference>
<dbReference type="InterPro" id="IPR026902">
    <property type="entry name" value="RnfC_N"/>
</dbReference>
<dbReference type="SUPFAM" id="SSF46548">
    <property type="entry name" value="alpha-helical ferredoxin"/>
    <property type="match status" value="1"/>
</dbReference>
<comment type="subunit">
    <text evidence="8">The complex is composed of six subunits: RnfA, RnfB, RnfC, RnfD, RnfE and RnfG.</text>
</comment>
<evidence type="ECO:0000256" key="5">
    <source>
        <dbReference type="ARBA" id="ARBA00022982"/>
    </source>
</evidence>
<dbReference type="HAMAP" id="MF_00461">
    <property type="entry name" value="RsxC_RnfC"/>
    <property type="match status" value="1"/>
</dbReference>
<keyword evidence="5 8" id="KW-0249">Electron transport</keyword>
<dbReference type="InterPro" id="IPR037225">
    <property type="entry name" value="Nuo51_FMN-bd_sf"/>
</dbReference>
<dbReference type="OrthoDB" id="9767754at2"/>
<dbReference type="PANTHER" id="PTHR43034">
    <property type="entry name" value="ION-TRANSLOCATING OXIDOREDUCTASE COMPLEX SUBUNIT C"/>
    <property type="match status" value="1"/>
</dbReference>
<reference evidence="10" key="1">
    <citation type="submission" date="2010-07" db="EMBL/GenBank/DDBJ databases">
        <authorList>
            <person name="Muzny D."/>
            <person name="Qin X."/>
            <person name="Deng J."/>
            <person name="Jiang H."/>
            <person name="Liu Y."/>
            <person name="Qu J."/>
            <person name="Song X.-Z."/>
            <person name="Zhang L."/>
            <person name="Thornton R."/>
            <person name="Coyle M."/>
            <person name="Francisco L."/>
            <person name="Jackson L."/>
            <person name="Javaid M."/>
            <person name="Korchina V."/>
            <person name="Kovar C."/>
            <person name="Mata R."/>
            <person name="Mathew T."/>
            <person name="Ngo R."/>
            <person name="Nguyen L."/>
            <person name="Nguyen N."/>
            <person name="Okwuonu G."/>
            <person name="Ongeri F."/>
            <person name="Pham C."/>
            <person name="Simmons D."/>
            <person name="Wilczek-Boney K."/>
            <person name="Hale W."/>
            <person name="Jakkamsetti A."/>
            <person name="Pham P."/>
            <person name="Ruth R."/>
            <person name="San Lucas F."/>
            <person name="Warren J."/>
            <person name="Zhang J."/>
            <person name="Zhao Z."/>
            <person name="Zhou C."/>
            <person name="Zhu D."/>
            <person name="Lee S."/>
            <person name="Bess C."/>
            <person name="Blankenburg K."/>
            <person name="Forbes L."/>
            <person name="Fu Q."/>
            <person name="Gubbala S."/>
            <person name="Hirani K."/>
            <person name="Jayaseelan J.C."/>
            <person name="Lara F."/>
            <person name="Munidasa M."/>
            <person name="Palculict T."/>
            <person name="Patil S."/>
            <person name="Pu L.-L."/>
            <person name="Saada N."/>
            <person name="Tang L."/>
            <person name="Weissenberger G."/>
            <person name="Zhu Y."/>
            <person name="Hemphill L."/>
            <person name="Shang Y."/>
            <person name="Youmans B."/>
            <person name="Ayvaz T."/>
            <person name="Ross M."/>
            <person name="Santibanez J."/>
            <person name="Aqrawi P."/>
            <person name="Gross S."/>
            <person name="Joshi V."/>
            <person name="Fowler G."/>
            <person name="Nazareth L."/>
            <person name="Reid J."/>
            <person name="Worley K."/>
            <person name="Petrosino J."/>
            <person name="Highlander S."/>
            <person name="Gibbs R."/>
        </authorList>
    </citation>
    <scope>NUCLEOTIDE SEQUENCE [LARGE SCALE GENOMIC DNA]</scope>
    <source>
        <strain evidence="10">DSM 16973</strain>
    </source>
</reference>
<dbReference type="Gene3D" id="3.30.70.20">
    <property type="match status" value="1"/>
</dbReference>
<keyword evidence="8" id="KW-0472">Membrane</keyword>